<dbReference type="Proteomes" id="UP000064921">
    <property type="component" value="Chromosome"/>
</dbReference>
<reference evidence="1 2" key="1">
    <citation type="submission" date="2015-10" db="EMBL/GenBank/DDBJ databases">
        <title>The world's first case of liver abscess caused by Pannonibacter phragmitetus.</title>
        <authorList>
            <person name="Ming D."/>
            <person name="Wang M."/>
            <person name="Zhou Y."/>
            <person name="Jiang T."/>
            <person name="Hu S."/>
        </authorList>
    </citation>
    <scope>NUCLEOTIDE SEQUENCE [LARGE SCALE GENOMIC DNA]</scope>
    <source>
        <strain evidence="1 2">31801</strain>
    </source>
</reference>
<accession>A0A0U3EJB9</accession>
<proteinExistence type="predicted"/>
<evidence type="ECO:0000313" key="1">
    <source>
        <dbReference type="EMBL" id="ALV26127.1"/>
    </source>
</evidence>
<protein>
    <submittedName>
        <fullName evidence="1">Uncharacterized protein</fullName>
    </submittedName>
</protein>
<dbReference type="KEGG" id="pphr:APZ00_02775"/>
<organism evidence="1 2">
    <name type="scientific">Pannonibacter phragmitetus</name>
    <dbReference type="NCBI Taxonomy" id="121719"/>
    <lineage>
        <taxon>Bacteria</taxon>
        <taxon>Pseudomonadati</taxon>
        <taxon>Pseudomonadota</taxon>
        <taxon>Alphaproteobacteria</taxon>
        <taxon>Hyphomicrobiales</taxon>
        <taxon>Stappiaceae</taxon>
        <taxon>Pannonibacter</taxon>
    </lineage>
</organism>
<dbReference type="STRING" id="121719.APZ00_02775"/>
<sequence>MQSKRSARNELSEDQSSASLDGKLGIRLGELIEKQVHGLPGHFRQPIQVLLQSIDVLYALRRYDTELRHVGSDGVADLRALANQKVSRAVKNQNR</sequence>
<gene>
    <name evidence="1" type="ORF">APZ00_02775</name>
</gene>
<dbReference type="EMBL" id="CP013068">
    <property type="protein sequence ID" value="ALV26127.1"/>
    <property type="molecule type" value="Genomic_DNA"/>
</dbReference>
<keyword evidence="2" id="KW-1185">Reference proteome</keyword>
<name>A0A0U3EJB9_9HYPH</name>
<dbReference type="AlphaFoldDB" id="A0A0U3EJB9"/>
<evidence type="ECO:0000313" key="2">
    <source>
        <dbReference type="Proteomes" id="UP000064921"/>
    </source>
</evidence>